<reference evidence="2 3" key="2">
    <citation type="submission" date="2008-11" db="EMBL/GenBank/DDBJ databases">
        <authorList>
            <person name="Fulton L."/>
            <person name="Clifton S."/>
            <person name="Fulton B."/>
            <person name="Xu J."/>
            <person name="Minx P."/>
            <person name="Pepin K.H."/>
            <person name="Johnson M."/>
            <person name="Bhonagiri V."/>
            <person name="Nash W.E."/>
            <person name="Mardis E.R."/>
            <person name="Wilson R.K."/>
        </authorList>
    </citation>
    <scope>NUCLEOTIDE SEQUENCE [LARGE SCALE GENOMIC DNA]</scope>
    <source>
        <strain evidence="2 3">ATCC 43243</strain>
    </source>
</reference>
<evidence type="ECO:0000259" key="1">
    <source>
        <dbReference type="Pfam" id="PF07238"/>
    </source>
</evidence>
<dbReference type="AlphaFoldDB" id="B7AQ78"/>
<dbReference type="SUPFAM" id="SSF141371">
    <property type="entry name" value="PilZ domain-like"/>
    <property type="match status" value="1"/>
</dbReference>
<sequence>MTEKRKTKRFPVSLSLRVSTLFKQDNVRISDMNSPISVNNVSKGGIGFVSDSVLPVGYYFNAALHLGNKDDTLYCVIKIIRSIRKEDGSYSYGAEFVGMAPVLNYIFDEI</sequence>
<dbReference type="Gene3D" id="2.40.10.220">
    <property type="entry name" value="predicted glycosyltransferase like domains"/>
    <property type="match status" value="1"/>
</dbReference>
<reference evidence="2 3" key="1">
    <citation type="submission" date="2008-11" db="EMBL/GenBank/DDBJ databases">
        <title>Draft genome sequence of Bacteroides pectinophilus (ATCC 43243).</title>
        <authorList>
            <person name="Sudarsanam P."/>
            <person name="Ley R."/>
            <person name="Guruge J."/>
            <person name="Turnbaugh P.J."/>
            <person name="Mahowald M."/>
            <person name="Liep D."/>
            <person name="Gordon J."/>
        </authorList>
    </citation>
    <scope>NUCLEOTIDE SEQUENCE [LARGE SCALE GENOMIC DNA]</scope>
    <source>
        <strain evidence="2 3">ATCC 43243</strain>
    </source>
</reference>
<name>B7AQ78_9FIRM</name>
<evidence type="ECO:0000313" key="3">
    <source>
        <dbReference type="Proteomes" id="UP000003136"/>
    </source>
</evidence>
<accession>B7AQ78</accession>
<dbReference type="HOGENOM" id="CLU_146551_0_0_9"/>
<proteinExistence type="predicted"/>
<feature type="domain" description="PilZ" evidence="1">
    <location>
        <begin position="3"/>
        <end position="100"/>
    </location>
</feature>
<dbReference type="Proteomes" id="UP000003136">
    <property type="component" value="Unassembled WGS sequence"/>
</dbReference>
<dbReference type="STRING" id="483218.BACPEC_00834"/>
<dbReference type="Pfam" id="PF07238">
    <property type="entry name" value="PilZ"/>
    <property type="match status" value="1"/>
</dbReference>
<evidence type="ECO:0000313" key="2">
    <source>
        <dbReference type="EMBL" id="EEC57850.1"/>
    </source>
</evidence>
<dbReference type="EMBL" id="ABVQ01000035">
    <property type="protein sequence ID" value="EEC57850.1"/>
    <property type="molecule type" value="Genomic_DNA"/>
</dbReference>
<comment type="caution">
    <text evidence="2">The sequence shown here is derived from an EMBL/GenBank/DDBJ whole genome shotgun (WGS) entry which is preliminary data.</text>
</comment>
<dbReference type="GO" id="GO:0035438">
    <property type="term" value="F:cyclic-di-GMP binding"/>
    <property type="evidence" value="ECO:0007669"/>
    <property type="project" value="InterPro"/>
</dbReference>
<protein>
    <recommendedName>
        <fullName evidence="1">PilZ domain-containing protein</fullName>
    </recommendedName>
</protein>
<dbReference type="eggNOG" id="ENOG5032T2R">
    <property type="taxonomic scope" value="Bacteria"/>
</dbReference>
<dbReference type="InterPro" id="IPR009875">
    <property type="entry name" value="PilZ_domain"/>
</dbReference>
<keyword evidence="3" id="KW-1185">Reference proteome</keyword>
<organism evidence="2 3">
    <name type="scientific">[Bacteroides] pectinophilus ATCC 43243</name>
    <dbReference type="NCBI Taxonomy" id="483218"/>
    <lineage>
        <taxon>Bacteria</taxon>
        <taxon>Bacillati</taxon>
        <taxon>Bacillota</taxon>
        <taxon>Clostridia</taxon>
        <taxon>Eubacteriales</taxon>
    </lineage>
</organism>
<gene>
    <name evidence="2" type="ORF">BACPEC_00834</name>
</gene>